<feature type="compositionally biased region" description="Low complexity" evidence="1">
    <location>
        <begin position="61"/>
        <end position="80"/>
    </location>
</feature>
<dbReference type="EMBL" id="CP035492">
    <property type="protein sequence ID" value="QAY67741.1"/>
    <property type="molecule type" value="Genomic_DNA"/>
</dbReference>
<dbReference type="Proteomes" id="UP000293568">
    <property type="component" value="Chromosome"/>
</dbReference>
<dbReference type="KEGG" id="pprt:ET464_16460"/>
<dbReference type="AlphaFoldDB" id="A0A4V0YFH6"/>
<sequence>MEVNKQAFRIGAAVVLLGAGIWIGTGWNSIIEADTNSATPGSADDPVVTKSYVDEQIAKLSGGTSNGSSNSGSNNEGQSGTLEVVTLPSGKLLIAADGSQVIVRAGKAVAYSADANGLADVTAGQDLTNGQVVPNNHLLWFPRPGRGITTDPSYTGSLTVMVSGSYTIK</sequence>
<evidence type="ECO:0000313" key="4">
    <source>
        <dbReference type="Proteomes" id="UP000293568"/>
    </source>
</evidence>
<keyword evidence="4" id="KW-1185">Reference proteome</keyword>
<organism evidence="3 4">
    <name type="scientific">Paenibacillus protaetiae</name>
    <dbReference type="NCBI Taxonomy" id="2509456"/>
    <lineage>
        <taxon>Bacteria</taxon>
        <taxon>Bacillati</taxon>
        <taxon>Bacillota</taxon>
        <taxon>Bacilli</taxon>
        <taxon>Bacillales</taxon>
        <taxon>Paenibacillaceae</taxon>
        <taxon>Paenibacillus</taxon>
    </lineage>
</organism>
<evidence type="ECO:0000256" key="2">
    <source>
        <dbReference type="SAM" id="Phobius"/>
    </source>
</evidence>
<gene>
    <name evidence="3" type="ORF">ET464_16460</name>
</gene>
<protein>
    <submittedName>
        <fullName evidence="3">Uncharacterized protein</fullName>
    </submittedName>
</protein>
<name>A0A4V0YFH6_9BACL</name>
<evidence type="ECO:0000256" key="1">
    <source>
        <dbReference type="SAM" id="MobiDB-lite"/>
    </source>
</evidence>
<accession>A0A4V0YFH6</accession>
<keyword evidence="2" id="KW-0812">Transmembrane</keyword>
<keyword evidence="2" id="KW-1133">Transmembrane helix</keyword>
<proteinExistence type="predicted"/>
<feature type="region of interest" description="Disordered" evidence="1">
    <location>
        <begin position="60"/>
        <end position="81"/>
    </location>
</feature>
<dbReference type="OrthoDB" id="2381664at2"/>
<feature type="transmembrane region" description="Helical" evidence="2">
    <location>
        <begin position="7"/>
        <end position="27"/>
    </location>
</feature>
<keyword evidence="2" id="KW-0472">Membrane</keyword>
<evidence type="ECO:0000313" key="3">
    <source>
        <dbReference type="EMBL" id="QAY67741.1"/>
    </source>
</evidence>
<reference evidence="3 4" key="1">
    <citation type="submission" date="2019-01" db="EMBL/GenBank/DDBJ databases">
        <title>Genome sequencing of strain FW100M-2.</title>
        <authorList>
            <person name="Heo J."/>
            <person name="Kim S.-J."/>
            <person name="Kim J.-S."/>
            <person name="Hong S.-B."/>
            <person name="Kwon S.-W."/>
        </authorList>
    </citation>
    <scope>NUCLEOTIDE SEQUENCE [LARGE SCALE GENOMIC DNA]</scope>
    <source>
        <strain evidence="3 4">FW100M-2</strain>
    </source>
</reference>